<dbReference type="RefSeq" id="WP_187224518.1">
    <property type="nucleotide sequence ID" value="NZ_JABVED010000030.1"/>
</dbReference>
<dbReference type="EMBL" id="JABVED010000030">
    <property type="protein sequence ID" value="MBC6451447.1"/>
    <property type="molecule type" value="Genomic_DNA"/>
</dbReference>
<protein>
    <submittedName>
        <fullName evidence="2">DUF2127 domain-containing protein</fullName>
    </submittedName>
</protein>
<comment type="caution">
    <text evidence="2">The sequence shown here is derived from an EMBL/GenBank/DDBJ whole genome shotgun (WGS) entry which is preliminary data.</text>
</comment>
<proteinExistence type="predicted"/>
<keyword evidence="3" id="KW-1185">Reference proteome</keyword>
<evidence type="ECO:0000256" key="1">
    <source>
        <dbReference type="SAM" id="Phobius"/>
    </source>
</evidence>
<feature type="transmembrane region" description="Helical" evidence="1">
    <location>
        <begin position="121"/>
        <end position="140"/>
    </location>
</feature>
<evidence type="ECO:0000313" key="3">
    <source>
        <dbReference type="Proteomes" id="UP000734823"/>
    </source>
</evidence>
<keyword evidence="1" id="KW-1133">Transmembrane helix</keyword>
<organism evidence="2 3">
    <name type="scientific">Actinokineospora xionganensis</name>
    <dbReference type="NCBI Taxonomy" id="2684470"/>
    <lineage>
        <taxon>Bacteria</taxon>
        <taxon>Bacillati</taxon>
        <taxon>Actinomycetota</taxon>
        <taxon>Actinomycetes</taxon>
        <taxon>Pseudonocardiales</taxon>
        <taxon>Pseudonocardiaceae</taxon>
        <taxon>Actinokineospora</taxon>
    </lineage>
</organism>
<feature type="transmembrane region" description="Helical" evidence="1">
    <location>
        <begin position="98"/>
        <end position="115"/>
    </location>
</feature>
<gene>
    <name evidence="2" type="ORF">GPZ80_30250</name>
</gene>
<accession>A0ABR7LGM9</accession>
<dbReference type="InterPro" id="IPR021125">
    <property type="entry name" value="DUF2127"/>
</dbReference>
<feature type="transmembrane region" description="Helical" evidence="1">
    <location>
        <begin position="72"/>
        <end position="91"/>
    </location>
</feature>
<keyword evidence="1" id="KW-0472">Membrane</keyword>
<name>A0ABR7LGM9_9PSEU</name>
<dbReference type="Pfam" id="PF09900">
    <property type="entry name" value="DUF2127"/>
    <property type="match status" value="1"/>
</dbReference>
<sequence>MTRTKSTLFSLAVLVKSLDGAMQVLGALLLAAVPPAVISGIANAVVSRDLLGDHSGAIADDLTRAAEGGRTFAVVFLLLHGVLKLGLAYTLHRRAVRAYPLACLVFSALVAYETIRAVRTGSLGLAVFAVVDTAVVVVVAREFWKSQQQAQPPVAAPPLTGQNPR</sequence>
<reference evidence="2 3" key="1">
    <citation type="submission" date="2020-06" db="EMBL/GenBank/DDBJ databases">
        <title>Actinokineospora xiongansis sp. nov., isolated from soil of Baiyangdian.</title>
        <authorList>
            <person name="Zhang X."/>
        </authorList>
    </citation>
    <scope>NUCLEOTIDE SEQUENCE [LARGE SCALE GENOMIC DNA]</scope>
    <source>
        <strain evidence="2 3">HBU206404</strain>
    </source>
</reference>
<evidence type="ECO:0000313" key="2">
    <source>
        <dbReference type="EMBL" id="MBC6451447.1"/>
    </source>
</evidence>
<dbReference type="Proteomes" id="UP000734823">
    <property type="component" value="Unassembled WGS sequence"/>
</dbReference>
<keyword evidence="1" id="KW-0812">Transmembrane</keyword>